<evidence type="ECO:0000313" key="2">
    <source>
        <dbReference type="EMBL" id="MPC93555.1"/>
    </source>
</evidence>
<keyword evidence="1" id="KW-1133">Transmembrane helix</keyword>
<keyword evidence="1" id="KW-0472">Membrane</keyword>
<evidence type="ECO:0000313" key="3">
    <source>
        <dbReference type="Proteomes" id="UP000324222"/>
    </source>
</evidence>
<reference evidence="2 3" key="1">
    <citation type="submission" date="2019-05" db="EMBL/GenBank/DDBJ databases">
        <title>Another draft genome of Portunus trituberculatus and its Hox gene families provides insights of decapod evolution.</title>
        <authorList>
            <person name="Jeong J.-H."/>
            <person name="Song I."/>
            <person name="Kim S."/>
            <person name="Choi T."/>
            <person name="Kim D."/>
            <person name="Ryu S."/>
            <person name="Kim W."/>
        </authorList>
    </citation>
    <scope>NUCLEOTIDE SEQUENCE [LARGE SCALE GENOMIC DNA]</scope>
    <source>
        <tissue evidence="2">Muscle</tissue>
    </source>
</reference>
<organism evidence="2 3">
    <name type="scientific">Portunus trituberculatus</name>
    <name type="common">Swimming crab</name>
    <name type="synonym">Neptunus trituberculatus</name>
    <dbReference type="NCBI Taxonomy" id="210409"/>
    <lineage>
        <taxon>Eukaryota</taxon>
        <taxon>Metazoa</taxon>
        <taxon>Ecdysozoa</taxon>
        <taxon>Arthropoda</taxon>
        <taxon>Crustacea</taxon>
        <taxon>Multicrustacea</taxon>
        <taxon>Malacostraca</taxon>
        <taxon>Eumalacostraca</taxon>
        <taxon>Eucarida</taxon>
        <taxon>Decapoda</taxon>
        <taxon>Pleocyemata</taxon>
        <taxon>Brachyura</taxon>
        <taxon>Eubrachyura</taxon>
        <taxon>Portunoidea</taxon>
        <taxon>Portunidae</taxon>
        <taxon>Portuninae</taxon>
        <taxon>Portunus</taxon>
    </lineage>
</organism>
<evidence type="ECO:0008006" key="4">
    <source>
        <dbReference type="Google" id="ProtNLM"/>
    </source>
</evidence>
<dbReference type="OrthoDB" id="6361724at2759"/>
<protein>
    <recommendedName>
        <fullName evidence="4">Tyr recombinase domain-containing protein</fullName>
    </recommendedName>
</protein>
<sequence>MLAKSGVDTLKFTAGSVRSAAVSKAKAMSIPIAYIMSRAGWTRENTFAKYYDKHIVPAVDSFQEAVLEYVCYSLVFILCFYVWILTTA</sequence>
<dbReference type="EMBL" id="VSRR010095275">
    <property type="protein sequence ID" value="MPC93555.1"/>
    <property type="molecule type" value="Genomic_DNA"/>
</dbReference>
<dbReference type="Proteomes" id="UP000324222">
    <property type="component" value="Unassembled WGS sequence"/>
</dbReference>
<accession>A0A5B7JG49</accession>
<comment type="caution">
    <text evidence="2">The sequence shown here is derived from an EMBL/GenBank/DDBJ whole genome shotgun (WGS) entry which is preliminary data.</text>
</comment>
<keyword evidence="1" id="KW-0812">Transmembrane</keyword>
<proteinExistence type="predicted"/>
<feature type="transmembrane region" description="Helical" evidence="1">
    <location>
        <begin position="66"/>
        <end position="85"/>
    </location>
</feature>
<keyword evidence="3" id="KW-1185">Reference proteome</keyword>
<evidence type="ECO:0000256" key="1">
    <source>
        <dbReference type="SAM" id="Phobius"/>
    </source>
</evidence>
<name>A0A5B7JG49_PORTR</name>
<dbReference type="AlphaFoldDB" id="A0A5B7JG49"/>
<gene>
    <name evidence="2" type="ORF">E2C01_088688</name>
</gene>